<dbReference type="EMBL" id="AP025732">
    <property type="protein sequence ID" value="BDI14967.1"/>
    <property type="molecule type" value="Genomic_DNA"/>
</dbReference>
<dbReference type="Gene3D" id="3.40.960.10">
    <property type="entry name" value="VSR Endonuclease"/>
    <property type="match status" value="1"/>
</dbReference>
<dbReference type="InterPro" id="IPR047216">
    <property type="entry name" value="Endonuclease_DUF559_bact"/>
</dbReference>
<dbReference type="Pfam" id="PF04480">
    <property type="entry name" value="DUF559"/>
    <property type="match status" value="1"/>
</dbReference>
<gene>
    <name evidence="2" type="ORF">ANSO36C_07690</name>
</gene>
<dbReference type="PANTHER" id="PTHR38590:SF1">
    <property type="entry name" value="BLL0828 PROTEIN"/>
    <property type="match status" value="1"/>
</dbReference>
<dbReference type="InterPro" id="IPR011335">
    <property type="entry name" value="Restrct_endonuc-II-like"/>
</dbReference>
<feature type="domain" description="DUF559" evidence="1">
    <location>
        <begin position="14"/>
        <end position="121"/>
    </location>
</feature>
<reference evidence="2" key="1">
    <citation type="submission" date="2022-04" db="EMBL/GenBank/DDBJ databases">
        <title>Complete genome sequence of a cyanobacterium, Nostoc sp. SO-36, isolated in Antarctica.</title>
        <authorList>
            <person name="Kanesaki Y."/>
            <person name="Effendi D."/>
            <person name="Sakamoto T."/>
            <person name="Ohtani S."/>
            <person name="Awai K."/>
        </authorList>
    </citation>
    <scope>NUCLEOTIDE SEQUENCE</scope>
    <source>
        <strain evidence="2">SO-36</strain>
    </source>
</reference>
<evidence type="ECO:0000259" key="1">
    <source>
        <dbReference type="Pfam" id="PF04480"/>
    </source>
</evidence>
<dbReference type="SUPFAM" id="SSF52980">
    <property type="entry name" value="Restriction endonuclease-like"/>
    <property type="match status" value="1"/>
</dbReference>
<organism evidence="2 3">
    <name type="scientific">Nostoc cf. commune SO-36</name>
    <dbReference type="NCBI Taxonomy" id="449208"/>
    <lineage>
        <taxon>Bacteria</taxon>
        <taxon>Bacillati</taxon>
        <taxon>Cyanobacteriota</taxon>
        <taxon>Cyanophyceae</taxon>
        <taxon>Nostocales</taxon>
        <taxon>Nostocaceae</taxon>
        <taxon>Nostoc</taxon>
    </lineage>
</organism>
<dbReference type="RefSeq" id="WP_251958468.1">
    <property type="nucleotide sequence ID" value="NZ_AP025732.1"/>
</dbReference>
<accession>A0ABN6PV88</accession>
<dbReference type="PANTHER" id="PTHR38590">
    <property type="entry name" value="BLL0828 PROTEIN"/>
    <property type="match status" value="1"/>
</dbReference>
<dbReference type="Proteomes" id="UP001055453">
    <property type="component" value="Chromosome"/>
</dbReference>
<name>A0ABN6PV88_NOSCO</name>
<proteinExistence type="predicted"/>
<dbReference type="CDD" id="cd01038">
    <property type="entry name" value="Endonuclease_DUF559"/>
    <property type="match status" value="1"/>
</dbReference>
<sequence>MKTLMTKLYNQTSEKQKRQTLRNNMPPSEKIVWAKLRNQQIESCKFRRQYSIDRFVVDFYSSELRLAIEIDGDSHYQDGVPEYDRDRQAFLESKGTRFLRFTNQEVYQDIDGVVNKIREVICRLREVTPP</sequence>
<evidence type="ECO:0000313" key="2">
    <source>
        <dbReference type="EMBL" id="BDI14967.1"/>
    </source>
</evidence>
<protein>
    <recommendedName>
        <fullName evidence="1">DUF559 domain-containing protein</fullName>
    </recommendedName>
</protein>
<keyword evidence="3" id="KW-1185">Reference proteome</keyword>
<dbReference type="InterPro" id="IPR007569">
    <property type="entry name" value="DUF559"/>
</dbReference>
<evidence type="ECO:0000313" key="3">
    <source>
        <dbReference type="Proteomes" id="UP001055453"/>
    </source>
</evidence>